<keyword evidence="4 10" id="KW-0274">FAD</keyword>
<dbReference type="GO" id="GO:0019805">
    <property type="term" value="P:quinolinate biosynthetic process"/>
    <property type="evidence" value="ECO:0007669"/>
    <property type="project" value="UniProtKB-UniRule"/>
</dbReference>
<dbReference type="AlphaFoldDB" id="A0A9X0CT19"/>
<comment type="cofactor">
    <cofactor evidence="1 10">
        <name>FAD</name>
        <dbReference type="ChEBI" id="CHEBI:57692"/>
    </cofactor>
</comment>
<evidence type="ECO:0000256" key="6">
    <source>
        <dbReference type="ARBA" id="ARBA00023002"/>
    </source>
</evidence>
<keyword evidence="3 10" id="KW-0662">Pyridine nucleotide biosynthesis</keyword>
<dbReference type="PRINTS" id="PR00420">
    <property type="entry name" value="RNGMNOXGNASE"/>
</dbReference>
<evidence type="ECO:0000256" key="11">
    <source>
        <dbReference type="SAM" id="Phobius"/>
    </source>
</evidence>
<dbReference type="GO" id="GO:0005741">
    <property type="term" value="C:mitochondrial outer membrane"/>
    <property type="evidence" value="ECO:0007669"/>
    <property type="project" value="TreeGrafter"/>
</dbReference>
<dbReference type="GO" id="GO:0070189">
    <property type="term" value="P:kynurenine metabolic process"/>
    <property type="evidence" value="ECO:0007669"/>
    <property type="project" value="TreeGrafter"/>
</dbReference>
<keyword evidence="5 10" id="KW-0521">NADP</keyword>
<name>A0A9X0CT19_9CNID</name>
<feature type="transmembrane region" description="Helical" evidence="11">
    <location>
        <begin position="15"/>
        <end position="36"/>
    </location>
</feature>
<dbReference type="InterPro" id="IPR002938">
    <property type="entry name" value="FAD-bd"/>
</dbReference>
<dbReference type="InterPro" id="IPR036188">
    <property type="entry name" value="FAD/NAD-bd_sf"/>
</dbReference>
<evidence type="ECO:0000256" key="2">
    <source>
        <dbReference type="ARBA" id="ARBA00022630"/>
    </source>
</evidence>
<organism evidence="13 14">
    <name type="scientific">Desmophyllum pertusum</name>
    <dbReference type="NCBI Taxonomy" id="174260"/>
    <lineage>
        <taxon>Eukaryota</taxon>
        <taxon>Metazoa</taxon>
        <taxon>Cnidaria</taxon>
        <taxon>Anthozoa</taxon>
        <taxon>Hexacorallia</taxon>
        <taxon>Scleractinia</taxon>
        <taxon>Caryophylliina</taxon>
        <taxon>Caryophylliidae</taxon>
        <taxon>Desmophyllum</taxon>
    </lineage>
</organism>
<sequence length="482" mass="54401">MADMAEKVVQDEQSAAKTVAVVGGGLAGALVAVYLAKRGFKVDVYESRRDPRKEVASRGRSVNLALSVRGIESLRAVGAEGPVISLGIPMQARMIHSHSGSTTPIPYGKKGQYLLSVERQKLNKDLLSVAETFPGVGLHFEHKLIAADLENGHLSFKCRGSDDQKLDVDVDLVMGCDGAYSAVRRELMKRPRFDFSQEYIPHGYKELCLDATKDGEFAMAVNYLHIWPRQTFMLIALPNQDKSFTCTLFLPFDQFDKLRTKEDVLNFFQAEFPDFLSLMGEEKLVEEFFRNPTGPMVSIKCNPYHVLDKLLIIGDAAHAMVPFYGQGTNCAFEDCLVLDGLLEKHNNDLGIALAEYSRIRNKDAEAICDLAMYNYIEMRSLVTSPVFRMKKKLFNFLHWLMPKTFIPLYSMVSFSQIPYKTVIERSHWQEKIVKRAVVMSVLMAGIGGALTVLRILKKDMKLFEKKKFFSSLSFLEIFQRGI</sequence>
<dbReference type="HAMAP" id="MF_01971">
    <property type="entry name" value="Kynurenine_monooxygenase"/>
    <property type="match status" value="1"/>
</dbReference>
<keyword evidence="8 10" id="KW-0496">Mitochondrion</keyword>
<proteinExistence type="inferred from homology"/>
<dbReference type="GO" id="GO:0004502">
    <property type="term" value="F:kynurenine 3-monooxygenase activity"/>
    <property type="evidence" value="ECO:0007669"/>
    <property type="project" value="UniProtKB-UniRule"/>
</dbReference>
<dbReference type="SUPFAM" id="SSF51905">
    <property type="entry name" value="FAD/NAD(P)-binding domain"/>
    <property type="match status" value="1"/>
</dbReference>
<feature type="transmembrane region" description="Helical" evidence="11">
    <location>
        <begin position="437"/>
        <end position="456"/>
    </location>
</feature>
<comment type="similarity">
    <text evidence="10">Belongs to the aromatic-ring hydroxylase family. KMO subfamily.</text>
</comment>
<evidence type="ECO:0000256" key="7">
    <source>
        <dbReference type="ARBA" id="ARBA00023033"/>
    </source>
</evidence>
<evidence type="ECO:0000313" key="13">
    <source>
        <dbReference type="EMBL" id="KAJ7373138.1"/>
    </source>
</evidence>
<comment type="subcellular location">
    <subcellularLocation>
        <location evidence="10">Mitochondrion</location>
    </subcellularLocation>
</comment>
<evidence type="ECO:0000256" key="3">
    <source>
        <dbReference type="ARBA" id="ARBA00022642"/>
    </source>
</evidence>
<evidence type="ECO:0000256" key="8">
    <source>
        <dbReference type="ARBA" id="ARBA00023128"/>
    </source>
</evidence>
<dbReference type="EMBL" id="MU826832">
    <property type="protein sequence ID" value="KAJ7373138.1"/>
    <property type="molecule type" value="Genomic_DNA"/>
</dbReference>
<dbReference type="PANTHER" id="PTHR46028">
    <property type="entry name" value="KYNURENINE 3-MONOOXYGENASE"/>
    <property type="match status" value="1"/>
</dbReference>
<evidence type="ECO:0000256" key="1">
    <source>
        <dbReference type="ARBA" id="ARBA00001974"/>
    </source>
</evidence>
<keyword evidence="11" id="KW-0472">Membrane</keyword>
<dbReference type="GO" id="GO:0043420">
    <property type="term" value="P:anthranilate metabolic process"/>
    <property type="evidence" value="ECO:0007669"/>
    <property type="project" value="UniProtKB-UniRule"/>
</dbReference>
<comment type="catalytic activity">
    <reaction evidence="9 10">
        <text>L-kynurenine + NADPH + O2 + H(+) = 3-hydroxy-L-kynurenine + NADP(+) + H2O</text>
        <dbReference type="Rhea" id="RHEA:20545"/>
        <dbReference type="ChEBI" id="CHEBI:15377"/>
        <dbReference type="ChEBI" id="CHEBI:15378"/>
        <dbReference type="ChEBI" id="CHEBI:15379"/>
        <dbReference type="ChEBI" id="CHEBI:57783"/>
        <dbReference type="ChEBI" id="CHEBI:57959"/>
        <dbReference type="ChEBI" id="CHEBI:58125"/>
        <dbReference type="ChEBI" id="CHEBI:58349"/>
        <dbReference type="EC" id="1.14.13.9"/>
    </reaction>
</comment>
<dbReference type="Pfam" id="PF01494">
    <property type="entry name" value="FAD_binding_3"/>
    <property type="match status" value="1"/>
</dbReference>
<keyword evidence="7 10" id="KW-0503">Monooxygenase</keyword>
<accession>A0A9X0CT19</accession>
<evidence type="ECO:0000313" key="14">
    <source>
        <dbReference type="Proteomes" id="UP001163046"/>
    </source>
</evidence>
<gene>
    <name evidence="10" type="primary">KMO</name>
    <name evidence="13" type="ORF">OS493_014286</name>
</gene>
<dbReference type="FunFam" id="3.50.50.60:FF:000129">
    <property type="entry name" value="Kynurenine 3-monooxygenase"/>
    <property type="match status" value="1"/>
</dbReference>
<comment type="pathway">
    <text evidence="10">Cofactor biosynthesis; NAD(+) biosynthesis; quinolinate from L-kynurenine: step 1/3.</text>
</comment>
<keyword evidence="2 10" id="KW-0285">Flavoprotein</keyword>
<evidence type="ECO:0000256" key="4">
    <source>
        <dbReference type="ARBA" id="ARBA00022827"/>
    </source>
</evidence>
<evidence type="ECO:0000256" key="5">
    <source>
        <dbReference type="ARBA" id="ARBA00022857"/>
    </source>
</evidence>
<keyword evidence="6 10" id="KW-0560">Oxidoreductase</keyword>
<protein>
    <recommendedName>
        <fullName evidence="10">Kynurenine 3-monooxygenase</fullName>
        <ecNumber evidence="10">1.14.13.9</ecNumber>
    </recommendedName>
    <alternativeName>
        <fullName evidence="10">Kynurenine 3-hydroxylase</fullName>
    </alternativeName>
</protein>
<dbReference type="GO" id="GO:0071949">
    <property type="term" value="F:FAD binding"/>
    <property type="evidence" value="ECO:0007669"/>
    <property type="project" value="InterPro"/>
</dbReference>
<evidence type="ECO:0000259" key="12">
    <source>
        <dbReference type="Pfam" id="PF01494"/>
    </source>
</evidence>
<dbReference type="PANTHER" id="PTHR46028:SF2">
    <property type="entry name" value="KYNURENINE 3-MONOOXYGENASE"/>
    <property type="match status" value="1"/>
</dbReference>
<dbReference type="Proteomes" id="UP001163046">
    <property type="component" value="Unassembled WGS sequence"/>
</dbReference>
<evidence type="ECO:0000256" key="10">
    <source>
        <dbReference type="HAMAP-Rule" id="MF_03018"/>
    </source>
</evidence>
<dbReference type="GO" id="GO:0006569">
    <property type="term" value="P:L-tryptophan catabolic process"/>
    <property type="evidence" value="ECO:0007669"/>
    <property type="project" value="UniProtKB-UniRule"/>
</dbReference>
<evidence type="ECO:0000256" key="9">
    <source>
        <dbReference type="ARBA" id="ARBA00047818"/>
    </source>
</evidence>
<keyword evidence="11" id="KW-1133">Transmembrane helix</keyword>
<keyword evidence="11" id="KW-0812">Transmembrane</keyword>
<dbReference type="InterPro" id="IPR027545">
    <property type="entry name" value="Kynurenine_monooxygenase"/>
</dbReference>
<feature type="domain" description="FAD-binding" evidence="12">
    <location>
        <begin position="18"/>
        <end position="367"/>
    </location>
</feature>
<dbReference type="OrthoDB" id="10053569at2759"/>
<comment type="caution">
    <text evidence="13">The sequence shown here is derived from an EMBL/GenBank/DDBJ whole genome shotgun (WGS) entry which is preliminary data.</text>
</comment>
<reference evidence="13" key="1">
    <citation type="submission" date="2023-01" db="EMBL/GenBank/DDBJ databases">
        <title>Genome assembly of the deep-sea coral Lophelia pertusa.</title>
        <authorList>
            <person name="Herrera S."/>
            <person name="Cordes E."/>
        </authorList>
    </citation>
    <scope>NUCLEOTIDE SEQUENCE</scope>
    <source>
        <strain evidence="13">USNM1676648</strain>
        <tissue evidence="13">Polyp</tissue>
    </source>
</reference>
<dbReference type="EC" id="1.14.13.9" evidence="10"/>
<dbReference type="Gene3D" id="3.50.50.60">
    <property type="entry name" value="FAD/NAD(P)-binding domain"/>
    <property type="match status" value="1"/>
</dbReference>
<dbReference type="GO" id="GO:0034354">
    <property type="term" value="P:'de novo' NAD+ biosynthetic process from L-tryptophan"/>
    <property type="evidence" value="ECO:0007669"/>
    <property type="project" value="UniProtKB-UniRule"/>
</dbReference>
<keyword evidence="14" id="KW-1185">Reference proteome</keyword>
<feature type="transmembrane region" description="Helical" evidence="11">
    <location>
        <begin position="396"/>
        <end position="417"/>
    </location>
</feature>
<comment type="function">
    <text evidence="10">Catalyzes the hydroxylation of L-kynurenine (L-Kyn) to form 3-hydroxy-L-kynurenine (L-3OHKyn). Required for synthesis of quinolinic acid.</text>
</comment>